<reference evidence="1 2" key="1">
    <citation type="journal article" date="2020" name="ISME J.">
        <title>Comparative genomics reveals insights into cyanobacterial evolution and habitat adaptation.</title>
        <authorList>
            <person name="Chen M.Y."/>
            <person name="Teng W.K."/>
            <person name="Zhao L."/>
            <person name="Hu C.X."/>
            <person name="Zhou Y.K."/>
            <person name="Han B.P."/>
            <person name="Song L.R."/>
            <person name="Shu W.S."/>
        </authorList>
    </citation>
    <scope>NUCLEOTIDE SEQUENCE [LARGE SCALE GENOMIC DNA]</scope>
    <source>
        <strain evidence="1 2">FACHB-252</strain>
    </source>
</reference>
<dbReference type="Proteomes" id="UP000606396">
    <property type="component" value="Unassembled WGS sequence"/>
</dbReference>
<evidence type="ECO:0000313" key="2">
    <source>
        <dbReference type="Proteomes" id="UP000606396"/>
    </source>
</evidence>
<organism evidence="1 2">
    <name type="scientific">Nostoc punctiforme FACHB-252</name>
    <dbReference type="NCBI Taxonomy" id="1357509"/>
    <lineage>
        <taxon>Bacteria</taxon>
        <taxon>Bacillati</taxon>
        <taxon>Cyanobacteriota</taxon>
        <taxon>Cyanophyceae</taxon>
        <taxon>Nostocales</taxon>
        <taxon>Nostocaceae</taxon>
        <taxon>Nostoc</taxon>
    </lineage>
</organism>
<keyword evidence="2" id="KW-1185">Reference proteome</keyword>
<accession>A0ABR8HG63</accession>
<sequence length="47" mass="5800">MNIIMSKLIRDVVMHWIYIEVWFTTKPFLYLLKIGHWAWEDMETGEN</sequence>
<comment type="caution">
    <text evidence="1">The sequence shown here is derived from an EMBL/GenBank/DDBJ whole genome shotgun (WGS) entry which is preliminary data.</text>
</comment>
<dbReference type="EMBL" id="JACJTC010000019">
    <property type="protein sequence ID" value="MBD2614483.1"/>
    <property type="molecule type" value="Genomic_DNA"/>
</dbReference>
<name>A0ABR8HG63_NOSPU</name>
<protein>
    <submittedName>
        <fullName evidence="1">Uncharacterized protein</fullName>
    </submittedName>
</protein>
<dbReference type="RefSeq" id="WP_190951452.1">
    <property type="nucleotide sequence ID" value="NZ_JACJTC010000019.1"/>
</dbReference>
<gene>
    <name evidence="1" type="ORF">H6G94_24955</name>
</gene>
<evidence type="ECO:0000313" key="1">
    <source>
        <dbReference type="EMBL" id="MBD2614483.1"/>
    </source>
</evidence>
<proteinExistence type="predicted"/>